<dbReference type="Proteomes" id="UP001281410">
    <property type="component" value="Unassembled WGS sequence"/>
</dbReference>
<organism evidence="2 3">
    <name type="scientific">Dipteronia sinensis</name>
    <dbReference type="NCBI Taxonomy" id="43782"/>
    <lineage>
        <taxon>Eukaryota</taxon>
        <taxon>Viridiplantae</taxon>
        <taxon>Streptophyta</taxon>
        <taxon>Embryophyta</taxon>
        <taxon>Tracheophyta</taxon>
        <taxon>Spermatophyta</taxon>
        <taxon>Magnoliopsida</taxon>
        <taxon>eudicotyledons</taxon>
        <taxon>Gunneridae</taxon>
        <taxon>Pentapetalae</taxon>
        <taxon>rosids</taxon>
        <taxon>malvids</taxon>
        <taxon>Sapindales</taxon>
        <taxon>Sapindaceae</taxon>
        <taxon>Hippocastanoideae</taxon>
        <taxon>Acereae</taxon>
        <taxon>Dipteronia</taxon>
    </lineage>
</organism>
<dbReference type="PANTHER" id="PTHR32246">
    <property type="entry name" value="INGRESSION PROTEIN FIC1"/>
    <property type="match status" value="1"/>
</dbReference>
<dbReference type="PROSITE" id="PS50004">
    <property type="entry name" value="C2"/>
    <property type="match status" value="1"/>
</dbReference>
<evidence type="ECO:0000313" key="2">
    <source>
        <dbReference type="EMBL" id="KAK3194867.1"/>
    </source>
</evidence>
<dbReference type="InterPro" id="IPR035892">
    <property type="entry name" value="C2_domain_sf"/>
</dbReference>
<dbReference type="SUPFAM" id="SSF49562">
    <property type="entry name" value="C2 domain (Calcium/lipid-binding domain, CaLB)"/>
    <property type="match status" value="1"/>
</dbReference>
<proteinExistence type="predicted"/>
<dbReference type="CDD" id="cd04051">
    <property type="entry name" value="C2_SRC2_like"/>
    <property type="match status" value="1"/>
</dbReference>
<dbReference type="SMART" id="SM00239">
    <property type="entry name" value="C2"/>
    <property type="match status" value="1"/>
</dbReference>
<dbReference type="GO" id="GO:0006952">
    <property type="term" value="P:defense response"/>
    <property type="evidence" value="ECO:0007669"/>
    <property type="project" value="InterPro"/>
</dbReference>
<feature type="domain" description="C2" evidence="1">
    <location>
        <begin position="1"/>
        <end position="105"/>
    </location>
</feature>
<protein>
    <recommendedName>
        <fullName evidence="1">C2 domain-containing protein</fullName>
    </recommendedName>
</protein>
<evidence type="ECO:0000313" key="3">
    <source>
        <dbReference type="Proteomes" id="UP001281410"/>
    </source>
</evidence>
<gene>
    <name evidence="2" type="ORF">Dsin_026177</name>
</gene>
<dbReference type="EMBL" id="JANJYJ010000008">
    <property type="protein sequence ID" value="KAK3194867.1"/>
    <property type="molecule type" value="Genomic_DNA"/>
</dbReference>
<dbReference type="Gene3D" id="2.60.40.150">
    <property type="entry name" value="C2 domain"/>
    <property type="match status" value="1"/>
</dbReference>
<reference evidence="2" key="1">
    <citation type="journal article" date="2023" name="Plant J.">
        <title>Genome sequences and population genomics provide insights into the demographic history, inbreeding, and mutation load of two 'living fossil' tree species of Dipteronia.</title>
        <authorList>
            <person name="Feng Y."/>
            <person name="Comes H.P."/>
            <person name="Chen J."/>
            <person name="Zhu S."/>
            <person name="Lu R."/>
            <person name="Zhang X."/>
            <person name="Li P."/>
            <person name="Qiu J."/>
            <person name="Olsen K.M."/>
            <person name="Qiu Y."/>
        </authorList>
    </citation>
    <scope>NUCLEOTIDE SEQUENCE</scope>
    <source>
        <strain evidence="2">NBL</strain>
    </source>
</reference>
<dbReference type="InterPro" id="IPR000008">
    <property type="entry name" value="C2_dom"/>
</dbReference>
<keyword evidence="3" id="KW-1185">Reference proteome</keyword>
<evidence type="ECO:0000259" key="1">
    <source>
        <dbReference type="PROSITE" id="PS50004"/>
    </source>
</evidence>
<dbReference type="InterPro" id="IPR044750">
    <property type="entry name" value="C2_SRC2/BAP"/>
</dbReference>
<dbReference type="PANTHER" id="PTHR32246:SF17">
    <property type="entry name" value="BON1-ASSOCIATED PROTEIN 2"/>
    <property type="match status" value="1"/>
</dbReference>
<comment type="caution">
    <text evidence="2">The sequence shown here is derived from an EMBL/GenBank/DDBJ whole genome shotgun (WGS) entry which is preliminary data.</text>
</comment>
<name>A0AAE0DXM5_9ROSI</name>
<sequence>MSSRRIEITVLSGENLRIDRKSVKKNAFVVVKVDPFNYGTTSVDALGGSYPSWNEKLDLELPKHASFITLEVQCKTSSVNRNIGFAQIPVSDFIGGYLPENYLHFLSYRLRDASRNKNGIINISVRVKAPEYAAYSSKNDFNLSGYGTAAVAGCSSQAGGLNVQGYGKYSSQAGGLNVQGYGTYSSQHQQRQQRLGIPVGEVATGIPVWCVNH</sequence>
<dbReference type="AlphaFoldDB" id="A0AAE0DXM5"/>
<dbReference type="Pfam" id="PF00168">
    <property type="entry name" value="C2"/>
    <property type="match status" value="1"/>
</dbReference>
<accession>A0AAE0DXM5</accession>